<evidence type="ECO:0000256" key="2">
    <source>
        <dbReference type="ARBA" id="ARBA00023015"/>
    </source>
</evidence>
<keyword evidence="3 6" id="KW-0731">Sigma factor</keyword>
<dbReference type="SUPFAM" id="SSF88946">
    <property type="entry name" value="Sigma2 domain of RNA polymerase sigma factors"/>
    <property type="match status" value="1"/>
</dbReference>
<dbReference type="RefSeq" id="WP_118401054.1">
    <property type="nucleotide sequence ID" value="NZ_CABJGD010000059.1"/>
</dbReference>
<dbReference type="Proteomes" id="UP000283855">
    <property type="component" value="Unassembled WGS sequence"/>
</dbReference>
<dbReference type="InterPro" id="IPR014284">
    <property type="entry name" value="RNA_pol_sigma-70_dom"/>
</dbReference>
<dbReference type="GO" id="GO:0003677">
    <property type="term" value="F:DNA binding"/>
    <property type="evidence" value="ECO:0007669"/>
    <property type="project" value="UniProtKB-KW"/>
</dbReference>
<dbReference type="Pfam" id="PF08281">
    <property type="entry name" value="Sigma70_r4_2"/>
    <property type="match status" value="1"/>
</dbReference>
<protein>
    <recommendedName>
        <fullName evidence="6">RNA polymerase sigma factor</fullName>
    </recommendedName>
</protein>
<dbReference type="PANTHER" id="PTHR43133:SF46">
    <property type="entry name" value="RNA POLYMERASE SIGMA-70 FACTOR ECF SUBFAMILY"/>
    <property type="match status" value="1"/>
</dbReference>
<feature type="domain" description="RNA polymerase sigma factor 70 region 4 type 2" evidence="8">
    <location>
        <begin position="125"/>
        <end position="171"/>
    </location>
</feature>
<evidence type="ECO:0000313" key="9">
    <source>
        <dbReference type="EMBL" id="RHA72471.1"/>
    </source>
</evidence>
<evidence type="ECO:0000313" key="10">
    <source>
        <dbReference type="Proteomes" id="UP000283855"/>
    </source>
</evidence>
<dbReference type="Pfam" id="PF04542">
    <property type="entry name" value="Sigma70_r2"/>
    <property type="match status" value="1"/>
</dbReference>
<evidence type="ECO:0000256" key="6">
    <source>
        <dbReference type="RuleBase" id="RU000716"/>
    </source>
</evidence>
<proteinExistence type="inferred from homology"/>
<organism evidence="9 10">
    <name type="scientific">Phocaeicola coprophilus</name>
    <dbReference type="NCBI Taxonomy" id="387090"/>
    <lineage>
        <taxon>Bacteria</taxon>
        <taxon>Pseudomonadati</taxon>
        <taxon>Bacteroidota</taxon>
        <taxon>Bacteroidia</taxon>
        <taxon>Bacteroidales</taxon>
        <taxon>Bacteroidaceae</taxon>
        <taxon>Phocaeicola</taxon>
    </lineage>
</organism>
<evidence type="ECO:0000256" key="4">
    <source>
        <dbReference type="ARBA" id="ARBA00023125"/>
    </source>
</evidence>
<dbReference type="NCBIfam" id="TIGR02937">
    <property type="entry name" value="sigma70-ECF"/>
    <property type="match status" value="1"/>
</dbReference>
<comment type="caution">
    <text evidence="9">The sequence shown here is derived from an EMBL/GenBank/DDBJ whole genome shotgun (WGS) entry which is preliminary data.</text>
</comment>
<dbReference type="InterPro" id="IPR013325">
    <property type="entry name" value="RNA_pol_sigma_r2"/>
</dbReference>
<evidence type="ECO:0000259" key="8">
    <source>
        <dbReference type="Pfam" id="PF08281"/>
    </source>
</evidence>
<dbReference type="PANTHER" id="PTHR43133">
    <property type="entry name" value="RNA POLYMERASE ECF-TYPE SIGMA FACTO"/>
    <property type="match status" value="1"/>
</dbReference>
<accession>A0A413SUM1</accession>
<dbReference type="NCBIfam" id="TIGR02985">
    <property type="entry name" value="Sig70_bacteroi1"/>
    <property type="match status" value="1"/>
</dbReference>
<dbReference type="InterPro" id="IPR007627">
    <property type="entry name" value="RNA_pol_sigma70_r2"/>
</dbReference>
<evidence type="ECO:0000256" key="1">
    <source>
        <dbReference type="ARBA" id="ARBA00010641"/>
    </source>
</evidence>
<dbReference type="GO" id="GO:0016987">
    <property type="term" value="F:sigma factor activity"/>
    <property type="evidence" value="ECO:0007669"/>
    <property type="project" value="UniProtKB-KW"/>
</dbReference>
<dbReference type="InterPro" id="IPR036388">
    <property type="entry name" value="WH-like_DNA-bd_sf"/>
</dbReference>
<dbReference type="InterPro" id="IPR000838">
    <property type="entry name" value="RNA_pol_sigma70_ECF_CS"/>
</dbReference>
<dbReference type="SUPFAM" id="SSF88659">
    <property type="entry name" value="Sigma3 and sigma4 domains of RNA polymerase sigma factors"/>
    <property type="match status" value="1"/>
</dbReference>
<dbReference type="Gene3D" id="1.10.10.10">
    <property type="entry name" value="Winged helix-like DNA-binding domain superfamily/Winged helix DNA-binding domain"/>
    <property type="match status" value="1"/>
</dbReference>
<dbReference type="Gene3D" id="1.10.1740.10">
    <property type="match status" value="1"/>
</dbReference>
<dbReference type="InterPro" id="IPR039425">
    <property type="entry name" value="RNA_pol_sigma-70-like"/>
</dbReference>
<keyword evidence="2 6" id="KW-0805">Transcription regulation</keyword>
<dbReference type="AlphaFoldDB" id="A0A413SUM1"/>
<dbReference type="InterPro" id="IPR013249">
    <property type="entry name" value="RNA_pol_sigma70_r4_t2"/>
</dbReference>
<sequence length="195" mass="23301">MDNMVPKNILLRLSNDDEKAFEFIYWKYNAHVYNFANSLLYSPKIAQDITQNVFLKIWEKRHEINPEQNFNAYLFTIARNMVYKETEQKLLAEQSLRQLQEEEDVLDMSTIQTLDYHFTEELCRSLVEELPPARREIFKLSRFERLSNKEIALRLSISERTVETQLYRATRFLKRKLLSDEGLGLLILLFIIQSN</sequence>
<keyword evidence="4 6" id="KW-0238">DNA-binding</keyword>
<evidence type="ECO:0000256" key="5">
    <source>
        <dbReference type="ARBA" id="ARBA00023163"/>
    </source>
</evidence>
<name>A0A413SUM1_9BACT</name>
<dbReference type="InterPro" id="IPR013324">
    <property type="entry name" value="RNA_pol_sigma_r3/r4-like"/>
</dbReference>
<keyword evidence="5 6" id="KW-0804">Transcription</keyword>
<evidence type="ECO:0000256" key="3">
    <source>
        <dbReference type="ARBA" id="ARBA00023082"/>
    </source>
</evidence>
<dbReference type="GO" id="GO:0006352">
    <property type="term" value="P:DNA-templated transcription initiation"/>
    <property type="evidence" value="ECO:0007669"/>
    <property type="project" value="InterPro"/>
</dbReference>
<dbReference type="PROSITE" id="PS01063">
    <property type="entry name" value="SIGMA70_ECF"/>
    <property type="match status" value="1"/>
</dbReference>
<dbReference type="InterPro" id="IPR014327">
    <property type="entry name" value="RNA_pol_sigma70_bacteroid"/>
</dbReference>
<feature type="domain" description="RNA polymerase sigma-70 region 2" evidence="7">
    <location>
        <begin position="27"/>
        <end position="84"/>
    </location>
</feature>
<comment type="similarity">
    <text evidence="1 6">Belongs to the sigma-70 factor family. ECF subfamily.</text>
</comment>
<dbReference type="EMBL" id="QSFT01000059">
    <property type="protein sequence ID" value="RHA72471.1"/>
    <property type="molecule type" value="Genomic_DNA"/>
</dbReference>
<evidence type="ECO:0000259" key="7">
    <source>
        <dbReference type="Pfam" id="PF04542"/>
    </source>
</evidence>
<gene>
    <name evidence="9" type="ORF">DW921_14885</name>
</gene>
<reference evidence="9 10" key="1">
    <citation type="submission" date="2018-08" db="EMBL/GenBank/DDBJ databases">
        <title>A genome reference for cultivated species of the human gut microbiota.</title>
        <authorList>
            <person name="Zou Y."/>
            <person name="Xue W."/>
            <person name="Luo G."/>
        </authorList>
    </citation>
    <scope>NUCLEOTIDE SEQUENCE [LARGE SCALE GENOMIC DNA]</scope>
    <source>
        <strain evidence="9 10">AM42-38</strain>
    </source>
</reference>